<gene>
    <name evidence="1" type="ordered locus">Sare_2241</name>
</gene>
<reference evidence="1" key="1">
    <citation type="submission" date="2007-10" db="EMBL/GenBank/DDBJ databases">
        <title>Complete sequence of Salinispora arenicola CNS-205.</title>
        <authorList>
            <consortium name="US DOE Joint Genome Institute"/>
            <person name="Copeland A."/>
            <person name="Lucas S."/>
            <person name="Lapidus A."/>
            <person name="Barry K."/>
            <person name="Glavina del Rio T."/>
            <person name="Dalin E."/>
            <person name="Tice H."/>
            <person name="Pitluck S."/>
            <person name="Foster B."/>
            <person name="Schmutz J."/>
            <person name="Larimer F."/>
            <person name="Land M."/>
            <person name="Hauser L."/>
            <person name="Kyrpides N."/>
            <person name="Ivanova N."/>
            <person name="Jensen P.R."/>
            <person name="Moore B.S."/>
            <person name="Penn K."/>
            <person name="Jenkins C."/>
            <person name="Udwary D."/>
            <person name="Xiang L."/>
            <person name="Gontang E."/>
            <person name="Richardson P."/>
        </authorList>
    </citation>
    <scope>NUCLEOTIDE SEQUENCE [LARGE SCALE GENOMIC DNA]</scope>
    <source>
        <strain evidence="1">CNS-205</strain>
    </source>
</reference>
<dbReference type="PATRIC" id="fig|391037.6.peg.2269"/>
<dbReference type="KEGG" id="saq:Sare_2241"/>
<proteinExistence type="predicted"/>
<evidence type="ECO:0000313" key="1">
    <source>
        <dbReference type="EMBL" id="ABV98101.1"/>
    </source>
</evidence>
<protein>
    <submittedName>
        <fullName evidence="1">Uncharacterized protein</fullName>
    </submittedName>
</protein>
<accession>A8M1E0</accession>
<dbReference type="eggNOG" id="ENOG50324HY">
    <property type="taxonomic scope" value="Bacteria"/>
</dbReference>
<dbReference type="AlphaFoldDB" id="A8M1E0"/>
<sequence>MNGWGLNKDIAAQLAEARLAEWQRDGHDEWRAMIDDKDLRRIVGEDGKRYTVVSHAFDDGDGRVRMSVAVDDGGLSALVPLVRDDIMRPDGTFVR</sequence>
<organism evidence="1">
    <name type="scientific">Salinispora arenicola (strain CNS-205)</name>
    <dbReference type="NCBI Taxonomy" id="391037"/>
    <lineage>
        <taxon>Bacteria</taxon>
        <taxon>Bacillati</taxon>
        <taxon>Actinomycetota</taxon>
        <taxon>Actinomycetes</taxon>
        <taxon>Micromonosporales</taxon>
        <taxon>Micromonosporaceae</taxon>
        <taxon>Salinispora</taxon>
    </lineage>
</organism>
<dbReference type="HOGENOM" id="CLU_2371107_0_0_11"/>
<dbReference type="EMBL" id="CP000850">
    <property type="protein sequence ID" value="ABV98101.1"/>
    <property type="molecule type" value="Genomic_DNA"/>
</dbReference>
<name>A8M1E0_SALAI</name>
<dbReference type="OrthoDB" id="3830327at2"/>